<dbReference type="EMBL" id="AMFJ01028856">
    <property type="protein sequence ID" value="EKD44472.1"/>
    <property type="molecule type" value="Genomic_DNA"/>
</dbReference>
<evidence type="ECO:0000313" key="1">
    <source>
        <dbReference type="EMBL" id="EKD44472.1"/>
    </source>
</evidence>
<comment type="caution">
    <text evidence="1">The sequence shown here is derived from an EMBL/GenBank/DDBJ whole genome shotgun (WGS) entry which is preliminary data.</text>
</comment>
<name>K1Z4J2_9BACT</name>
<reference evidence="1" key="1">
    <citation type="journal article" date="2012" name="Science">
        <title>Fermentation, hydrogen, and sulfur metabolism in multiple uncultivated bacterial phyla.</title>
        <authorList>
            <person name="Wrighton K.C."/>
            <person name="Thomas B.C."/>
            <person name="Sharon I."/>
            <person name="Miller C.S."/>
            <person name="Castelle C.J."/>
            <person name="VerBerkmoes N.C."/>
            <person name="Wilkins M.J."/>
            <person name="Hettich R.L."/>
            <person name="Lipton M.S."/>
            <person name="Williams K.H."/>
            <person name="Long P.E."/>
            <person name="Banfield J.F."/>
        </authorList>
    </citation>
    <scope>NUCLEOTIDE SEQUENCE [LARGE SCALE GENOMIC DNA]</scope>
</reference>
<proteinExistence type="predicted"/>
<dbReference type="AlphaFoldDB" id="K1Z4J2"/>
<protein>
    <submittedName>
        <fullName evidence="1">Uncharacterized protein</fullName>
    </submittedName>
</protein>
<sequence length="228" mass="27220">MIHVPKNENIFPLLTPEWAKEYLQKKPQFLATWNKLIPHYFKDSEFCNLINEVRIKRIEKNDKMNQEILTLQKKEQLLPQENQRLKSLQEQKETIFIDTRKEIFGPLLFKRIGNPDIRYQANQLIGSLAGSLKTPKEDIQKFTETVNQKLNENIFRMEIYEHDFALLIQNHVDQYITGRDIGTVSEGERKEIGQQMWDKFIAIHQEDLEKDKIDKDKLNRYLHTKNLI</sequence>
<accession>K1Z4J2</accession>
<gene>
    <name evidence="1" type="ORF">ACD_71C00125G0003</name>
</gene>
<organism evidence="1">
    <name type="scientific">uncultured bacterium</name>
    <name type="common">gcode 4</name>
    <dbReference type="NCBI Taxonomy" id="1234023"/>
    <lineage>
        <taxon>Bacteria</taxon>
        <taxon>environmental samples</taxon>
    </lineage>
</organism>